<dbReference type="EMBL" id="CANTFK010000182">
    <property type="protein sequence ID" value="CAI5708084.1"/>
    <property type="molecule type" value="Genomic_DNA"/>
</dbReference>
<dbReference type="AlphaFoldDB" id="A0AAV0SX18"/>
<name>A0AAV0SX18_9STRA</name>
<reference evidence="1" key="1">
    <citation type="submission" date="2022-12" db="EMBL/GenBank/DDBJ databases">
        <authorList>
            <person name="Webb A."/>
        </authorList>
    </citation>
    <scope>NUCLEOTIDE SEQUENCE</scope>
    <source>
        <strain evidence="1">Pf2</strain>
    </source>
</reference>
<organism evidence="1 2">
    <name type="scientific">Peronospora farinosa</name>
    <dbReference type="NCBI Taxonomy" id="134698"/>
    <lineage>
        <taxon>Eukaryota</taxon>
        <taxon>Sar</taxon>
        <taxon>Stramenopiles</taxon>
        <taxon>Oomycota</taxon>
        <taxon>Peronosporomycetes</taxon>
        <taxon>Peronosporales</taxon>
        <taxon>Peronosporaceae</taxon>
        <taxon>Peronospora</taxon>
    </lineage>
</organism>
<accession>A0AAV0SX18</accession>
<protein>
    <submittedName>
        <fullName evidence="1">Uncharacterized protein</fullName>
    </submittedName>
</protein>
<evidence type="ECO:0000313" key="2">
    <source>
        <dbReference type="Proteomes" id="UP001159659"/>
    </source>
</evidence>
<evidence type="ECO:0000313" key="1">
    <source>
        <dbReference type="EMBL" id="CAI5708084.1"/>
    </source>
</evidence>
<proteinExistence type="predicted"/>
<gene>
    <name evidence="1" type="ORF">PFR002_LOCUS1755</name>
</gene>
<comment type="caution">
    <text evidence="1">The sequence shown here is derived from an EMBL/GenBank/DDBJ whole genome shotgun (WGS) entry which is preliminary data.</text>
</comment>
<sequence length="93" mass="10970">MEVNYSQEKGELVLKQSLFIMKLVSKFEQNEAYALRNPVCAGQDLTPDETHPYYRSTWTNHDRCTGERLYAFYTISWEQNSTELSIRNQTAKR</sequence>
<dbReference type="Proteomes" id="UP001159659">
    <property type="component" value="Unassembled WGS sequence"/>
</dbReference>